<proteinExistence type="predicted"/>
<feature type="region of interest" description="Disordered" evidence="1">
    <location>
        <begin position="1"/>
        <end position="101"/>
    </location>
</feature>
<evidence type="ECO:0000313" key="3">
    <source>
        <dbReference type="Proteomes" id="UP000193380"/>
    </source>
</evidence>
<reference evidence="2" key="2">
    <citation type="submission" date="2014-03" db="EMBL/GenBank/DDBJ databases">
        <authorList>
            <person name="Genoscope - CEA"/>
        </authorList>
    </citation>
    <scope>NUCLEOTIDE SEQUENCE</scope>
</reference>
<dbReference type="PaxDb" id="8022-A0A060YAC6"/>
<dbReference type="EMBL" id="FR907112">
    <property type="protein sequence ID" value="CDQ86110.1"/>
    <property type="molecule type" value="Genomic_DNA"/>
</dbReference>
<reference evidence="2" key="1">
    <citation type="journal article" date="2014" name="Nat. Commun.">
        <title>The rainbow trout genome provides novel insights into evolution after whole-genome duplication in vertebrates.</title>
        <authorList>
            <person name="Berthelot C."/>
            <person name="Brunet F."/>
            <person name="Chalopin D."/>
            <person name="Juanchich A."/>
            <person name="Bernard M."/>
            <person name="Noel B."/>
            <person name="Bento P."/>
            <person name="Da Silva C."/>
            <person name="Labadie K."/>
            <person name="Alberti A."/>
            <person name="Aury J.M."/>
            <person name="Louis A."/>
            <person name="Dehais P."/>
            <person name="Bardou P."/>
            <person name="Montfort J."/>
            <person name="Klopp C."/>
            <person name="Cabau C."/>
            <person name="Gaspin C."/>
            <person name="Thorgaard G.H."/>
            <person name="Boussaha M."/>
            <person name="Quillet E."/>
            <person name="Guyomard R."/>
            <person name="Galiana D."/>
            <person name="Bobe J."/>
            <person name="Volff J.N."/>
            <person name="Genet C."/>
            <person name="Wincker P."/>
            <person name="Jaillon O."/>
            <person name="Roest Crollius H."/>
            <person name="Guiguen Y."/>
        </authorList>
    </citation>
    <scope>NUCLEOTIDE SEQUENCE [LARGE SCALE GENOMIC DNA]</scope>
</reference>
<sequence>MCWRPNAIPTLVFQGSPSLGFQGEPGDKGDAGQPGPRGVPGDEPLVGAPITTIYKGDKVTQTGAVVPARRRGEKEGGETGGGGGRKTLRQGGREGTKGWSKTQNHKSILIIYYGK</sequence>
<name>A0A060YAC6_ONCMY</name>
<accession>A0A060YAC6</accession>
<dbReference type="Proteomes" id="UP000193380">
    <property type="component" value="Unassembled WGS sequence"/>
</dbReference>
<evidence type="ECO:0000256" key="1">
    <source>
        <dbReference type="SAM" id="MobiDB-lite"/>
    </source>
</evidence>
<protein>
    <submittedName>
        <fullName evidence="2">Uncharacterized protein</fullName>
    </submittedName>
</protein>
<evidence type="ECO:0000313" key="2">
    <source>
        <dbReference type="EMBL" id="CDQ86110.1"/>
    </source>
</evidence>
<gene>
    <name evidence="2" type="ORF">GSONMT00019220001</name>
</gene>
<organism evidence="2 3">
    <name type="scientific">Oncorhynchus mykiss</name>
    <name type="common">Rainbow trout</name>
    <name type="synonym">Salmo gairdneri</name>
    <dbReference type="NCBI Taxonomy" id="8022"/>
    <lineage>
        <taxon>Eukaryota</taxon>
        <taxon>Metazoa</taxon>
        <taxon>Chordata</taxon>
        <taxon>Craniata</taxon>
        <taxon>Vertebrata</taxon>
        <taxon>Euteleostomi</taxon>
        <taxon>Actinopterygii</taxon>
        <taxon>Neopterygii</taxon>
        <taxon>Teleostei</taxon>
        <taxon>Protacanthopterygii</taxon>
        <taxon>Salmoniformes</taxon>
        <taxon>Salmonidae</taxon>
        <taxon>Salmoninae</taxon>
        <taxon>Oncorhynchus</taxon>
    </lineage>
</organism>
<dbReference type="AlphaFoldDB" id="A0A060YAC6"/>